<evidence type="ECO:0000256" key="4">
    <source>
        <dbReference type="SAM" id="MobiDB-lite"/>
    </source>
</evidence>
<dbReference type="OrthoDB" id="10922at2157"/>
<evidence type="ECO:0000259" key="5">
    <source>
        <dbReference type="PROSITE" id="PS51161"/>
    </source>
</evidence>
<name>A0A654LV25_9ARCH</name>
<dbReference type="InterPro" id="IPR005144">
    <property type="entry name" value="ATP-cone_dom"/>
</dbReference>
<dbReference type="GeneID" id="60421195"/>
<evidence type="ECO:0000256" key="1">
    <source>
        <dbReference type="ARBA" id="ARBA00022741"/>
    </source>
</evidence>
<dbReference type="KEGG" id="taa:NMY3_01089"/>
<proteinExistence type="predicted"/>
<feature type="domain" description="ATP-cone" evidence="5">
    <location>
        <begin position="13"/>
        <end position="103"/>
    </location>
</feature>
<feature type="compositionally biased region" description="Polar residues" evidence="4">
    <location>
        <begin position="115"/>
        <end position="125"/>
    </location>
</feature>
<dbReference type="PROSITE" id="PS51161">
    <property type="entry name" value="ATP_CONE"/>
    <property type="match status" value="1"/>
</dbReference>
<feature type="compositionally biased region" description="Polar residues" evidence="4">
    <location>
        <begin position="134"/>
        <end position="143"/>
    </location>
</feature>
<evidence type="ECO:0000313" key="7">
    <source>
        <dbReference type="Proteomes" id="UP000058925"/>
    </source>
</evidence>
<feature type="region of interest" description="Disordered" evidence="4">
    <location>
        <begin position="1"/>
        <end position="26"/>
    </location>
</feature>
<dbReference type="Proteomes" id="UP000058925">
    <property type="component" value="Chromosome"/>
</dbReference>
<gene>
    <name evidence="6" type="ORF">NMY3_01089</name>
</gene>
<dbReference type="Pfam" id="PF03477">
    <property type="entry name" value="ATP-cone"/>
    <property type="match status" value="1"/>
</dbReference>
<sequence>MTEGQNQHPLSELIVEKRSGNSEKFEEEKLVRGISRAGTPFMLAKDISKSIINKLKENPPIDNFIYSSKIREYVTQELKQRNQNTIAESFAGYSKNNITSIKEEQLKNNKYDSKVLQTKNTQSKQLAKDKDNTSGRGTKTGLQ</sequence>
<dbReference type="GO" id="GO:0005524">
    <property type="term" value="F:ATP binding"/>
    <property type="evidence" value="ECO:0007669"/>
    <property type="project" value="UniProtKB-UniRule"/>
</dbReference>
<dbReference type="RefSeq" id="WP_196817794.1">
    <property type="nucleotide sequence ID" value="NZ_CP012850.1"/>
</dbReference>
<keyword evidence="2 3" id="KW-0067">ATP-binding</keyword>
<keyword evidence="7" id="KW-1185">Reference proteome</keyword>
<dbReference type="EMBL" id="CP012850">
    <property type="protein sequence ID" value="ALI35294.1"/>
    <property type="molecule type" value="Genomic_DNA"/>
</dbReference>
<protein>
    <submittedName>
        <fullName evidence="6">Transcriptional regulator NrdR</fullName>
    </submittedName>
</protein>
<keyword evidence="1 3" id="KW-0547">Nucleotide-binding</keyword>
<feature type="compositionally biased region" description="Basic and acidic residues" evidence="4">
    <location>
        <begin position="14"/>
        <end position="26"/>
    </location>
</feature>
<organism evidence="6 7">
    <name type="scientific">Candidatus Nitrosocosmicus oleophilus</name>
    <dbReference type="NCBI Taxonomy" id="1353260"/>
    <lineage>
        <taxon>Archaea</taxon>
        <taxon>Nitrososphaerota</taxon>
        <taxon>Nitrososphaeria</taxon>
        <taxon>Nitrososphaerales</taxon>
        <taxon>Nitrososphaeraceae</taxon>
        <taxon>Candidatus Nitrosocosmicus</taxon>
    </lineage>
</organism>
<reference evidence="7" key="1">
    <citation type="submission" date="2015-10" db="EMBL/GenBank/DDBJ databases">
        <title>Niche specialization of a soil ammonia-oxidizing archaeon, Candidatus Nitrosocosmicus oleophilus.</title>
        <authorList>
            <person name="Jung M.-Y."/>
            <person name="Rhee S.-K."/>
        </authorList>
    </citation>
    <scope>NUCLEOTIDE SEQUENCE [LARGE SCALE GENOMIC DNA]</scope>
    <source>
        <strain evidence="7">MY3</strain>
    </source>
</reference>
<evidence type="ECO:0000256" key="2">
    <source>
        <dbReference type="ARBA" id="ARBA00022840"/>
    </source>
</evidence>
<feature type="region of interest" description="Disordered" evidence="4">
    <location>
        <begin position="112"/>
        <end position="143"/>
    </location>
</feature>
<dbReference type="AlphaFoldDB" id="A0A654LV25"/>
<evidence type="ECO:0000313" key="6">
    <source>
        <dbReference type="EMBL" id="ALI35294.1"/>
    </source>
</evidence>
<evidence type="ECO:0000256" key="3">
    <source>
        <dbReference type="PROSITE-ProRule" id="PRU00492"/>
    </source>
</evidence>
<accession>A0A654LV25</accession>